<evidence type="ECO:0000313" key="2">
    <source>
        <dbReference type="WBParaSite" id="GPUH_0002332801-mRNA-1"/>
    </source>
</evidence>
<organism evidence="2">
    <name type="scientific">Gongylonema pulchrum</name>
    <dbReference type="NCBI Taxonomy" id="637853"/>
    <lineage>
        <taxon>Eukaryota</taxon>
        <taxon>Metazoa</taxon>
        <taxon>Ecdysozoa</taxon>
        <taxon>Nematoda</taxon>
        <taxon>Chromadorea</taxon>
        <taxon>Rhabditida</taxon>
        <taxon>Spirurina</taxon>
        <taxon>Spiruromorpha</taxon>
        <taxon>Spiruroidea</taxon>
        <taxon>Gongylonematidae</taxon>
        <taxon>Gongylonema</taxon>
    </lineage>
</organism>
<sequence>LTMTTDASSSCIGIKWNHFGLFRRFQIPLSDAPERDIYKELLAKISTSVPDFSGRLAWKDEDGDMICFSSADEMRAAIAMCGDRLFRIHTIKGQHYLG</sequence>
<dbReference type="WBParaSite" id="GPUH_0002332801-mRNA-1">
    <property type="protein sequence ID" value="GPUH_0002332801-mRNA-1"/>
    <property type="gene ID" value="GPUH_0002332801"/>
</dbReference>
<reference evidence="2" key="1">
    <citation type="submission" date="2016-06" db="UniProtKB">
        <authorList>
            <consortium name="WormBaseParasite"/>
        </authorList>
    </citation>
    <scope>IDENTIFICATION</scope>
</reference>
<evidence type="ECO:0000259" key="1">
    <source>
        <dbReference type="Pfam" id="PF00564"/>
    </source>
</evidence>
<dbReference type="AlphaFoldDB" id="A0A183EQQ7"/>
<proteinExistence type="predicted"/>
<dbReference type="Gene3D" id="3.10.20.90">
    <property type="entry name" value="Phosphatidylinositol 3-kinase Catalytic Subunit, Chain A, domain 1"/>
    <property type="match status" value="1"/>
</dbReference>
<dbReference type="InterPro" id="IPR000270">
    <property type="entry name" value="PB1_dom"/>
</dbReference>
<dbReference type="SUPFAM" id="SSF54277">
    <property type="entry name" value="CAD &amp; PB1 domains"/>
    <property type="match status" value="1"/>
</dbReference>
<feature type="domain" description="PB1" evidence="1">
    <location>
        <begin position="34"/>
        <end position="89"/>
    </location>
</feature>
<name>A0A183EQQ7_9BILA</name>
<dbReference type="Pfam" id="PF00564">
    <property type="entry name" value="PB1"/>
    <property type="match status" value="1"/>
</dbReference>
<accession>A0A183EQQ7</accession>
<protein>
    <submittedName>
        <fullName evidence="2">PB1 domain-containing protein</fullName>
    </submittedName>
</protein>